<comment type="caution">
    <text evidence="2">The sequence shown here is derived from an EMBL/GenBank/DDBJ whole genome shotgun (WGS) entry which is preliminary data.</text>
</comment>
<dbReference type="GO" id="GO:0008270">
    <property type="term" value="F:zinc ion binding"/>
    <property type="evidence" value="ECO:0007669"/>
    <property type="project" value="InterPro"/>
</dbReference>
<name>A0AA43Z7W8_9GAMM</name>
<dbReference type="RefSeq" id="WP_165893162.1">
    <property type="nucleotide sequence ID" value="NZ_JAAPAP010000010.1"/>
</dbReference>
<gene>
    <name evidence="2" type="ORF">HA520_14360</name>
</gene>
<organism evidence="2 3">
    <name type="scientific">Azotobacter chroococcum</name>
    <dbReference type="NCBI Taxonomy" id="353"/>
    <lineage>
        <taxon>Bacteria</taxon>
        <taxon>Pseudomonadati</taxon>
        <taxon>Pseudomonadota</taxon>
        <taxon>Gammaproteobacteria</taxon>
        <taxon>Pseudomonadales</taxon>
        <taxon>Pseudomonadaceae</taxon>
        <taxon>Azotobacter</taxon>
    </lineage>
</organism>
<keyword evidence="2" id="KW-0540">Nuclease</keyword>
<protein>
    <submittedName>
        <fullName evidence="2">HNH endonuclease</fullName>
    </submittedName>
</protein>
<feature type="domain" description="HNH" evidence="1">
    <location>
        <begin position="43"/>
        <end position="79"/>
    </location>
</feature>
<keyword evidence="2" id="KW-0378">Hydrolase</keyword>
<reference evidence="2" key="1">
    <citation type="submission" date="2020-03" db="EMBL/GenBank/DDBJ databases">
        <title>Genome assembly of Azotobacter chroococcum W5.</title>
        <authorList>
            <person name="Kannepalli A."/>
        </authorList>
    </citation>
    <scope>NUCLEOTIDE SEQUENCE</scope>
    <source>
        <strain evidence="2">W5</strain>
    </source>
</reference>
<dbReference type="GO" id="GO:0003676">
    <property type="term" value="F:nucleic acid binding"/>
    <property type="evidence" value="ECO:0007669"/>
    <property type="project" value="InterPro"/>
</dbReference>
<dbReference type="Pfam" id="PF01844">
    <property type="entry name" value="HNH"/>
    <property type="match status" value="1"/>
</dbReference>
<sequence length="223" mass="25340">MAIADGDAKLLWGRAAGICSNPDCRADLTAVLEETRSYNVGEMAHIIARSEQGPRGTVGGGADTYENLILLCPTCHRHIDKSPEGTFTIEQLLNWKRDHEQGIRTQFSNVALDNLHDLKLEVTRLLIDNHSAWSNYGPESQTALDDPGSNAYKFWSLRKLDLIIPNNRKIINLIETNKHLLDIPALKVFAQFKTHAESFEQNQYERLDRYVTFPKEFSEIFEL</sequence>
<dbReference type="InterPro" id="IPR002711">
    <property type="entry name" value="HNH"/>
</dbReference>
<dbReference type="Gene3D" id="1.10.30.50">
    <property type="match status" value="1"/>
</dbReference>
<dbReference type="CDD" id="cd00085">
    <property type="entry name" value="HNHc"/>
    <property type="match status" value="1"/>
</dbReference>
<dbReference type="Proteomes" id="UP000736384">
    <property type="component" value="Unassembled WGS sequence"/>
</dbReference>
<dbReference type="InterPro" id="IPR003615">
    <property type="entry name" value="HNH_nuc"/>
</dbReference>
<dbReference type="EMBL" id="JAAPAP010000010">
    <property type="protein sequence ID" value="NHN78446.1"/>
    <property type="molecule type" value="Genomic_DNA"/>
</dbReference>
<evidence type="ECO:0000313" key="2">
    <source>
        <dbReference type="EMBL" id="NHN78446.1"/>
    </source>
</evidence>
<accession>A0AA43Z7W8</accession>
<evidence type="ECO:0000313" key="3">
    <source>
        <dbReference type="Proteomes" id="UP000736384"/>
    </source>
</evidence>
<dbReference type="GO" id="GO:0004519">
    <property type="term" value="F:endonuclease activity"/>
    <property type="evidence" value="ECO:0007669"/>
    <property type="project" value="UniProtKB-KW"/>
</dbReference>
<evidence type="ECO:0000259" key="1">
    <source>
        <dbReference type="Pfam" id="PF01844"/>
    </source>
</evidence>
<dbReference type="AlphaFoldDB" id="A0AA43Z7W8"/>
<proteinExistence type="predicted"/>
<keyword evidence="2" id="KW-0255">Endonuclease</keyword>